<feature type="region of interest" description="Disordered" evidence="1">
    <location>
        <begin position="117"/>
        <end position="209"/>
    </location>
</feature>
<feature type="compositionally biased region" description="Basic residues" evidence="1">
    <location>
        <begin position="117"/>
        <end position="126"/>
    </location>
</feature>
<dbReference type="InterPro" id="IPR024361">
    <property type="entry name" value="BACON"/>
</dbReference>
<accession>A0ABW6E5M7</accession>
<gene>
    <name evidence="3" type="ORF">ACFWR3_35275</name>
</gene>
<feature type="region of interest" description="Disordered" evidence="1">
    <location>
        <begin position="1"/>
        <end position="47"/>
    </location>
</feature>
<protein>
    <recommendedName>
        <fullName evidence="2">BACON domain-containing protein</fullName>
    </recommendedName>
</protein>
<dbReference type="EMBL" id="JBHXPM010000055">
    <property type="protein sequence ID" value="MFD3961330.1"/>
    <property type="molecule type" value="Genomic_DNA"/>
</dbReference>
<reference evidence="3 4" key="1">
    <citation type="submission" date="2024-09" db="EMBL/GenBank/DDBJ databases">
        <title>The Natural Products Discovery Center: Release of the First 8490 Sequenced Strains for Exploring Actinobacteria Biosynthetic Diversity.</title>
        <authorList>
            <person name="Kalkreuter E."/>
            <person name="Kautsar S.A."/>
            <person name="Yang D."/>
            <person name="Bader C.D."/>
            <person name="Teijaro C.N."/>
            <person name="Fluegel L."/>
            <person name="Davis C.M."/>
            <person name="Simpson J.R."/>
            <person name="Lauterbach L."/>
            <person name="Steele A.D."/>
            <person name="Gui C."/>
            <person name="Meng S."/>
            <person name="Li G."/>
            <person name="Viehrig K."/>
            <person name="Ye F."/>
            <person name="Su P."/>
            <person name="Kiefer A.F."/>
            <person name="Nichols A."/>
            <person name="Cepeda A.J."/>
            <person name="Yan W."/>
            <person name="Fan B."/>
            <person name="Jiang Y."/>
            <person name="Adhikari A."/>
            <person name="Zheng C.-J."/>
            <person name="Schuster L."/>
            <person name="Cowan T.M."/>
            <person name="Smanski M.J."/>
            <person name="Chevrette M.G."/>
            <person name="De Carvalho L.P.S."/>
            <person name="Shen B."/>
        </authorList>
    </citation>
    <scope>NUCLEOTIDE SEQUENCE [LARGE SCALE GENOMIC DNA]</scope>
    <source>
        <strain evidence="3 4">NPDC058584</strain>
    </source>
</reference>
<sequence>MCSRGAKGAYPSAYGRRVTSSRLQTSTHTTGAHRAHRRAPHASAQRPAARYEPYLDGLFTYCLSVLCDHDAATEALGAVLAVAERHEARCPEGEEERTSWLYALARWICLRTLTERRRGRQAHRRPSAAGGNTTPAGRPPAAPAATGTAGSTGGPAATDISAATSIATGTAPHPTRTGPHAVPRPAPPATPEDATTPAPAESPAAEARRRELATLAWPEAAGTTPEQREALELAVRHRLTPRAVASVLGLEPVAARELLAAAACEVERTRAALTVVETAGCPTVARLTGDHRVLLSATLRRELVRHVDDCPRCRRAAERVDAAGPWPGATVAPVTARLPLVEAPRPSVHVALAQARRSRAGHPRFGRTGFPLDPKDDAARRDRLRARVVTTTVVATVVAAPVIALWAAYRGAPLTGEGHDGSKVTATEIEGAGERTDDPGSAYEKAGSARPGDRRGVHSPDVTAEVVSVGGDRESAGRLTVTARTSGALTTITLTASAHGPVDWTAATDARWLRLSRTAGTLAAGRSTTVTVAVDHAAAPRGPWRARIALNPSGSAVIIEGRGTTAPPTTTDPTRPGPGTPRPTDPHPTDPGPTDPGPTDPGPGPGPGPGPSPTDPGPTDPGPTDPGPGPTDPGPTDPTPTDPTPTDPTDPPGPDPTDPPPTDPAPSDPTPTD</sequence>
<feature type="domain" description="BACON" evidence="2">
    <location>
        <begin position="483"/>
        <end position="542"/>
    </location>
</feature>
<evidence type="ECO:0000313" key="4">
    <source>
        <dbReference type="Proteomes" id="UP001598300"/>
    </source>
</evidence>
<dbReference type="Pfam" id="PF19190">
    <property type="entry name" value="BACON_2"/>
    <property type="match status" value="1"/>
</dbReference>
<organism evidence="3 4">
    <name type="scientific">Streptomyces bacillaris</name>
    <dbReference type="NCBI Taxonomy" id="68179"/>
    <lineage>
        <taxon>Bacteria</taxon>
        <taxon>Bacillati</taxon>
        <taxon>Actinomycetota</taxon>
        <taxon>Actinomycetes</taxon>
        <taxon>Kitasatosporales</taxon>
        <taxon>Streptomycetaceae</taxon>
        <taxon>Streptomyces</taxon>
    </lineage>
</organism>
<dbReference type="Proteomes" id="UP001598300">
    <property type="component" value="Unassembled WGS sequence"/>
</dbReference>
<feature type="compositionally biased region" description="Low complexity" evidence="1">
    <location>
        <begin position="191"/>
        <end position="205"/>
    </location>
</feature>
<evidence type="ECO:0000259" key="2">
    <source>
        <dbReference type="Pfam" id="PF19190"/>
    </source>
</evidence>
<evidence type="ECO:0000313" key="3">
    <source>
        <dbReference type="EMBL" id="MFD3961330.1"/>
    </source>
</evidence>
<evidence type="ECO:0000256" key="1">
    <source>
        <dbReference type="SAM" id="MobiDB-lite"/>
    </source>
</evidence>
<feature type="compositionally biased region" description="Low complexity" evidence="1">
    <location>
        <begin position="143"/>
        <end position="171"/>
    </location>
</feature>
<feature type="region of interest" description="Disordered" evidence="1">
    <location>
        <begin position="429"/>
        <end position="460"/>
    </location>
</feature>
<keyword evidence="4" id="KW-1185">Reference proteome</keyword>
<comment type="caution">
    <text evidence="3">The sequence shown here is derived from an EMBL/GenBank/DDBJ whole genome shotgun (WGS) entry which is preliminary data.</text>
</comment>
<name>A0ABW6E5M7_9ACTN</name>
<feature type="compositionally biased region" description="Basic residues" evidence="1">
    <location>
        <begin position="31"/>
        <end position="40"/>
    </location>
</feature>
<dbReference type="RefSeq" id="WP_339152858.1">
    <property type="nucleotide sequence ID" value="NZ_JBHXNM010000062.1"/>
</dbReference>
<proteinExistence type="predicted"/>
<feature type="compositionally biased region" description="Low complexity" evidence="1">
    <location>
        <begin position="563"/>
        <end position="574"/>
    </location>
</feature>
<feature type="region of interest" description="Disordered" evidence="1">
    <location>
        <begin position="555"/>
        <end position="673"/>
    </location>
</feature>
<feature type="compositionally biased region" description="Pro residues" evidence="1">
    <location>
        <begin position="589"/>
        <end position="673"/>
    </location>
</feature>